<reference evidence="2 3" key="1">
    <citation type="submission" date="2010-05" db="EMBL/GenBank/DDBJ databases">
        <title>The Genome Sequence of Thecamonas trahens ATCC 50062.</title>
        <authorList>
            <consortium name="The Broad Institute Genome Sequencing Platform"/>
            <person name="Russ C."/>
            <person name="Cuomo C."/>
            <person name="Shea T."/>
            <person name="Young S.K."/>
            <person name="Zeng Q."/>
            <person name="Koehrsen M."/>
            <person name="Haas B."/>
            <person name="Borodovsky M."/>
            <person name="Guigo R."/>
            <person name="Alvarado L."/>
            <person name="Berlin A."/>
            <person name="Bochicchio J."/>
            <person name="Borenstein D."/>
            <person name="Chapman S."/>
            <person name="Chen Z."/>
            <person name="Freedman E."/>
            <person name="Gellesch M."/>
            <person name="Goldberg J."/>
            <person name="Griggs A."/>
            <person name="Gujja S."/>
            <person name="Heilman E."/>
            <person name="Heiman D."/>
            <person name="Hepburn T."/>
            <person name="Howarth C."/>
            <person name="Jen D."/>
            <person name="Larson L."/>
            <person name="Mehta T."/>
            <person name="Park D."/>
            <person name="Pearson M."/>
            <person name="Roberts A."/>
            <person name="Saif S."/>
            <person name="Shenoy N."/>
            <person name="Sisk P."/>
            <person name="Stolte C."/>
            <person name="Sykes S."/>
            <person name="Thomson T."/>
            <person name="Walk T."/>
            <person name="White J."/>
            <person name="Yandava C."/>
            <person name="Burger G."/>
            <person name="Gray M.W."/>
            <person name="Holland P.W.H."/>
            <person name="King N."/>
            <person name="Lang F.B.F."/>
            <person name="Roger A.J."/>
            <person name="Ruiz-Trillo I."/>
            <person name="Lander E."/>
            <person name="Nusbaum C."/>
        </authorList>
    </citation>
    <scope>NUCLEOTIDE SEQUENCE [LARGE SCALE GENOMIC DNA]</scope>
    <source>
        <strain evidence="2 3">ATCC 50062</strain>
    </source>
</reference>
<evidence type="ECO:0000256" key="1">
    <source>
        <dbReference type="SAM" id="MobiDB-lite"/>
    </source>
</evidence>
<feature type="region of interest" description="Disordered" evidence="1">
    <location>
        <begin position="681"/>
        <end position="814"/>
    </location>
</feature>
<feature type="region of interest" description="Disordered" evidence="1">
    <location>
        <begin position="352"/>
        <end position="420"/>
    </location>
</feature>
<feature type="region of interest" description="Disordered" evidence="1">
    <location>
        <begin position="42"/>
        <end position="213"/>
    </location>
</feature>
<evidence type="ECO:0000313" key="2">
    <source>
        <dbReference type="EMBL" id="KNC48822.1"/>
    </source>
</evidence>
<organism evidence="2 3">
    <name type="scientific">Thecamonas trahens ATCC 50062</name>
    <dbReference type="NCBI Taxonomy" id="461836"/>
    <lineage>
        <taxon>Eukaryota</taxon>
        <taxon>Apusozoa</taxon>
        <taxon>Apusomonadida</taxon>
        <taxon>Apusomonadidae</taxon>
        <taxon>Thecamonas</taxon>
    </lineage>
</organism>
<feature type="compositionally biased region" description="Basic and acidic residues" evidence="1">
    <location>
        <begin position="183"/>
        <end position="192"/>
    </location>
</feature>
<dbReference type="RefSeq" id="XP_013758242.1">
    <property type="nucleotide sequence ID" value="XM_013902788.1"/>
</dbReference>
<protein>
    <submittedName>
        <fullName evidence="2">Uncharacterized protein</fullName>
    </submittedName>
</protein>
<dbReference type="Proteomes" id="UP000054408">
    <property type="component" value="Unassembled WGS sequence"/>
</dbReference>
<dbReference type="AlphaFoldDB" id="A0A0L0D8W5"/>
<feature type="compositionally biased region" description="Basic and acidic residues" evidence="1">
    <location>
        <begin position="21"/>
        <end position="30"/>
    </location>
</feature>
<proteinExistence type="predicted"/>
<gene>
    <name evidence="2" type="ORF">AMSG_04567</name>
</gene>
<sequence length="821" mass="84965">MSEPDGDHGPPPLPPLAAKEQNLHSRLDAMEADMEHILALVEGSGKLPASPPQSKAADPPTVTANDSDDEFAAAFGEGFSDDDSSQNGDQDGDQDGDQSGDQGGDQDGDQDSDQDGDQGRVQGGDQDGDQDSDQDGDQGRVQGGDQDGDQDSDKGGDQDGEDDLGKVYSDNDVGNVGSEDDEVIRIDDHKPDLPSSPHPVADPPIEVGGDDDDDLFEAAFGDDFDSAVETGSAPNPGTGPSADANADADTDADAEAAGAMFASAFEASVVDTPTRKMQISIDRKRSSEKMDSILASFDEAFPSPTPSIHETQAWPASPVAGATEATGNDDGFGANDGFGAAFDAAFDDFDLDTTPDAKGKKGKGKSKSKLQNTASIDSLLQNLDDDDAAHDDDDDGLDETWAPERDGSASSDGGDVIDDGVDPLAALLSTMEDDRELDAALDKGKDEADSVSGPDTPAAAQPEPISLASTPRSEKTVVKVPAALIDAYAHMQDSARKTMAAAKDLYLRDLERYEKLGDQVPAIKLIKPKTYAHRLALALRSCGKSARFVAKTKGAAISLKFLESDKRLGKFNENNTKLVRVVRRMVVKAAGDETYDHMSPALDTLASAVDAYATTVSAFIASAGGATVTPMDATTEAHTHAVVDVANAYTSVLNSAELAWSLDESHVVPKLLSLAEAHAGAAPGAPVPRLPHNADDVSSSNSADANADADAGNDAADDQDPQAQAGNDVPLETLASPNTRRRRRPKSSRHSRPLRRDSDAYSASASCDDNPKAAADLSDASSVASSVSAGNAAPNTTSANTAAATTPASGSNGGGGCCIIL</sequence>
<feature type="region of interest" description="Disordered" evidence="1">
    <location>
        <begin position="298"/>
        <end position="334"/>
    </location>
</feature>
<accession>A0A0L0D8W5</accession>
<name>A0A0L0D8W5_THETB</name>
<feature type="compositionally biased region" description="Basic residues" evidence="1">
    <location>
        <begin position="739"/>
        <end position="753"/>
    </location>
</feature>
<feature type="region of interest" description="Disordered" evidence="1">
    <location>
        <begin position="1"/>
        <end position="30"/>
    </location>
</feature>
<evidence type="ECO:0000313" key="3">
    <source>
        <dbReference type="Proteomes" id="UP000054408"/>
    </source>
</evidence>
<feature type="region of interest" description="Disordered" evidence="1">
    <location>
        <begin position="225"/>
        <end position="251"/>
    </location>
</feature>
<feature type="region of interest" description="Disordered" evidence="1">
    <location>
        <begin position="442"/>
        <end position="473"/>
    </location>
</feature>
<keyword evidence="3" id="KW-1185">Reference proteome</keyword>
<feature type="compositionally biased region" description="Acidic residues" evidence="1">
    <location>
        <begin position="383"/>
        <end position="398"/>
    </location>
</feature>
<feature type="compositionally biased region" description="Low complexity" evidence="1">
    <location>
        <begin position="696"/>
        <end position="714"/>
    </location>
</feature>
<feature type="compositionally biased region" description="Low complexity" evidence="1">
    <location>
        <begin position="760"/>
        <end position="810"/>
    </location>
</feature>
<feature type="compositionally biased region" description="Acidic residues" evidence="1">
    <location>
        <begin position="126"/>
        <end position="136"/>
    </location>
</feature>
<dbReference type="EMBL" id="GL349452">
    <property type="protein sequence ID" value="KNC48822.1"/>
    <property type="molecule type" value="Genomic_DNA"/>
</dbReference>
<dbReference type="GeneID" id="25564104"/>
<feature type="compositionally biased region" description="Acidic residues" evidence="1">
    <location>
        <begin position="79"/>
        <end position="116"/>
    </location>
</feature>